<proteinExistence type="predicted"/>
<dbReference type="Proteomes" id="UP000295390">
    <property type="component" value="Unassembled WGS sequence"/>
</dbReference>
<feature type="transmembrane region" description="Helical" evidence="1">
    <location>
        <begin position="12"/>
        <end position="33"/>
    </location>
</feature>
<keyword evidence="1" id="KW-1133">Transmembrane helix</keyword>
<dbReference type="Pfam" id="PF07963">
    <property type="entry name" value="N_methyl"/>
    <property type="match status" value="1"/>
</dbReference>
<evidence type="ECO:0000313" key="2">
    <source>
        <dbReference type="EMBL" id="TDQ21836.1"/>
    </source>
</evidence>
<dbReference type="OrthoDB" id="1189466at2"/>
<gene>
    <name evidence="2" type="ORF">DFQ07_2931</name>
</gene>
<dbReference type="NCBIfam" id="TIGR02532">
    <property type="entry name" value="IV_pilin_GFxxxE"/>
    <property type="match status" value="1"/>
</dbReference>
<name>A0A4R6TBV4_9FLAO</name>
<keyword evidence="3" id="KW-1185">Reference proteome</keyword>
<evidence type="ECO:0000256" key="1">
    <source>
        <dbReference type="SAM" id="Phobius"/>
    </source>
</evidence>
<dbReference type="AlphaFoldDB" id="A0A4R6TBV4"/>
<keyword evidence="1" id="KW-0812">Transmembrane</keyword>
<keyword evidence="1" id="KW-0472">Membrane</keyword>
<organism evidence="2 3">
    <name type="scientific">Tenacibaculum caenipelagi</name>
    <dbReference type="NCBI Taxonomy" id="1325435"/>
    <lineage>
        <taxon>Bacteria</taxon>
        <taxon>Pseudomonadati</taxon>
        <taxon>Bacteroidota</taxon>
        <taxon>Flavobacteriia</taxon>
        <taxon>Flavobacteriales</taxon>
        <taxon>Flavobacteriaceae</taxon>
        <taxon>Tenacibaculum</taxon>
    </lineage>
</organism>
<evidence type="ECO:0000313" key="3">
    <source>
        <dbReference type="Proteomes" id="UP000295390"/>
    </source>
</evidence>
<reference evidence="2 3" key="1">
    <citation type="submission" date="2019-03" db="EMBL/GenBank/DDBJ databases">
        <title>Genomic Encyclopedia of Type Strains, Phase III (KMG-III): the genomes of soil and plant-associated and newly described type strains.</title>
        <authorList>
            <person name="Whitman W."/>
        </authorList>
    </citation>
    <scope>NUCLEOTIDE SEQUENCE [LARGE SCALE GENOMIC DNA]</scope>
    <source>
        <strain evidence="2 3">CECT 8283</strain>
    </source>
</reference>
<protein>
    <submittedName>
        <fullName evidence="2">Prepilin-type N-terminal cleavage/methylation domain-containing protein</fullName>
    </submittedName>
</protein>
<sequence>MKKIKAFTLTELLVVMVVSTIVISLAFLMLTMVRKQLNVIKKGIDKKQIIEHLDRVFWKDFNECKKVSLKNKKLFFEKDMDTVVYNFEEKIIVREKDSFSIQINHKSFYLDGLKVNNGFIDALKLVFDDTYANNTLFVYKRKDVSFYLNE</sequence>
<dbReference type="InterPro" id="IPR012902">
    <property type="entry name" value="N_methyl_site"/>
</dbReference>
<dbReference type="RefSeq" id="WP_133537918.1">
    <property type="nucleotide sequence ID" value="NZ_SNYH01000007.1"/>
</dbReference>
<accession>A0A4R6TBV4</accession>
<dbReference type="EMBL" id="SNYH01000007">
    <property type="protein sequence ID" value="TDQ21836.1"/>
    <property type="molecule type" value="Genomic_DNA"/>
</dbReference>
<comment type="caution">
    <text evidence="2">The sequence shown here is derived from an EMBL/GenBank/DDBJ whole genome shotgun (WGS) entry which is preliminary data.</text>
</comment>